<feature type="transmembrane region" description="Helical" evidence="2">
    <location>
        <begin position="160"/>
        <end position="188"/>
    </location>
</feature>
<proteinExistence type="predicted"/>
<feature type="compositionally biased region" description="Polar residues" evidence="1">
    <location>
        <begin position="28"/>
        <end position="43"/>
    </location>
</feature>
<comment type="caution">
    <text evidence="3">The sequence shown here is derived from an EMBL/GenBank/DDBJ whole genome shotgun (WGS) entry which is preliminary data.</text>
</comment>
<evidence type="ECO:0000256" key="1">
    <source>
        <dbReference type="SAM" id="MobiDB-lite"/>
    </source>
</evidence>
<dbReference type="Pfam" id="PF12679">
    <property type="entry name" value="ABC2_membrane_2"/>
    <property type="match status" value="1"/>
</dbReference>
<evidence type="ECO:0000313" key="3">
    <source>
        <dbReference type="EMBL" id="MBO2443235.1"/>
    </source>
</evidence>
<dbReference type="EMBL" id="JAGEOK010000031">
    <property type="protein sequence ID" value="MBO2443235.1"/>
    <property type="molecule type" value="Genomic_DNA"/>
</dbReference>
<accession>A0ABS3RAI1</accession>
<keyword evidence="2" id="KW-0472">Membrane</keyword>
<feature type="transmembrane region" description="Helical" evidence="2">
    <location>
        <begin position="208"/>
        <end position="232"/>
    </location>
</feature>
<feature type="region of interest" description="Disordered" evidence="1">
    <location>
        <begin position="1"/>
        <end position="45"/>
    </location>
</feature>
<organism evidence="3 4">
    <name type="scientific">Actinomadura nitritigenes</name>
    <dbReference type="NCBI Taxonomy" id="134602"/>
    <lineage>
        <taxon>Bacteria</taxon>
        <taxon>Bacillati</taxon>
        <taxon>Actinomycetota</taxon>
        <taxon>Actinomycetes</taxon>
        <taxon>Streptosporangiales</taxon>
        <taxon>Thermomonosporaceae</taxon>
        <taxon>Actinomadura</taxon>
    </lineage>
</organism>
<dbReference type="PANTHER" id="PTHR37305:SF1">
    <property type="entry name" value="MEMBRANE PROTEIN"/>
    <property type="match status" value="1"/>
</dbReference>
<feature type="transmembrane region" description="Helical" evidence="2">
    <location>
        <begin position="239"/>
        <end position="262"/>
    </location>
</feature>
<gene>
    <name evidence="3" type="ORF">J4557_37485</name>
</gene>
<feature type="transmembrane region" description="Helical" evidence="2">
    <location>
        <begin position="282"/>
        <end position="306"/>
    </location>
</feature>
<keyword evidence="2" id="KW-0812">Transmembrane</keyword>
<dbReference type="Proteomes" id="UP000666915">
    <property type="component" value="Unassembled WGS sequence"/>
</dbReference>
<feature type="transmembrane region" description="Helical" evidence="2">
    <location>
        <begin position="105"/>
        <end position="129"/>
    </location>
</feature>
<reference evidence="3 4" key="1">
    <citation type="submission" date="2021-03" db="EMBL/GenBank/DDBJ databases">
        <authorList>
            <person name="Kanchanasin P."/>
            <person name="Saeng-In P."/>
            <person name="Phongsopitanun W."/>
            <person name="Yuki M."/>
            <person name="Kudo T."/>
            <person name="Ohkuma M."/>
            <person name="Tanasupawat S."/>
        </authorList>
    </citation>
    <scope>NUCLEOTIDE SEQUENCE [LARGE SCALE GENOMIC DNA]</scope>
    <source>
        <strain evidence="3 4">L46</strain>
    </source>
</reference>
<evidence type="ECO:0000313" key="4">
    <source>
        <dbReference type="Proteomes" id="UP000666915"/>
    </source>
</evidence>
<sequence length="316" mass="33033">MTTSREPKAGGTAAPGETGPGSPPQEHPNGTSPSEAHPTSPTGYSVRRTLPLRVEVVRQFRRRRTLIAFGILLVLPWVLVGAFKIGGSPSGNGVPSLVDVATAGALNFTLFALFVSTGFLLVVAVALFCGDTVASEAGWSSLRYLLAAPVPRARLLRQKLIVALGYSVAAVITLPLMSLVAGTVGFGWSDVELPTGGTVPTSTALARMAIVVGYSLVAQLVVAALAFLLSVVTDSPLGAVGGAVGLVIVSNILDAVTALGSWRDFLPTHWMYSWMDALQPQIQWTGMAKGAAISIAYAAVLLALAFRRFHTRDIVS</sequence>
<feature type="transmembrane region" description="Helical" evidence="2">
    <location>
        <begin position="66"/>
        <end position="85"/>
    </location>
</feature>
<keyword evidence="2" id="KW-1133">Transmembrane helix</keyword>
<protein>
    <submittedName>
        <fullName evidence="3">ABC transporter permease subunit</fullName>
    </submittedName>
</protein>
<evidence type="ECO:0000256" key="2">
    <source>
        <dbReference type="SAM" id="Phobius"/>
    </source>
</evidence>
<keyword evidence="4" id="KW-1185">Reference proteome</keyword>
<dbReference type="PANTHER" id="PTHR37305">
    <property type="entry name" value="INTEGRAL MEMBRANE PROTEIN-RELATED"/>
    <property type="match status" value="1"/>
</dbReference>
<name>A0ABS3RAI1_9ACTN</name>